<dbReference type="SUPFAM" id="SSF50129">
    <property type="entry name" value="GroES-like"/>
    <property type="match status" value="1"/>
</dbReference>
<feature type="domain" description="Enoyl reductase (ER)" evidence="2">
    <location>
        <begin position="10"/>
        <end position="333"/>
    </location>
</feature>
<dbReference type="InterPro" id="IPR011032">
    <property type="entry name" value="GroES-like_sf"/>
</dbReference>
<dbReference type="Gene3D" id="3.90.180.10">
    <property type="entry name" value="Medium-chain alcohol dehydrogenases, catalytic domain"/>
    <property type="match status" value="1"/>
</dbReference>
<dbReference type="Pfam" id="PF08240">
    <property type="entry name" value="ADH_N"/>
    <property type="match status" value="1"/>
</dbReference>
<dbReference type="InterPro" id="IPR020843">
    <property type="entry name" value="ER"/>
</dbReference>
<dbReference type="PANTHER" id="PTHR45033:SF2">
    <property type="entry name" value="ZINC-TYPE ALCOHOL DEHYDROGENASE-LIKE PROTEIN C1773.06C"/>
    <property type="match status" value="1"/>
</dbReference>
<dbReference type="KEGG" id="msx:AU14_05750"/>
<dbReference type="AlphaFoldDB" id="W5YGZ4"/>
<dbReference type="Pfam" id="PF00107">
    <property type="entry name" value="ADH_zinc_N"/>
    <property type="match status" value="1"/>
</dbReference>
<dbReference type="SMART" id="SM00829">
    <property type="entry name" value="PKS_ER"/>
    <property type="match status" value="1"/>
</dbReference>
<dbReference type="InterPro" id="IPR013154">
    <property type="entry name" value="ADH-like_N"/>
</dbReference>
<dbReference type="STRING" id="1420916.AU14_05750"/>
<dbReference type="HOGENOM" id="CLU_026673_3_4_6"/>
<evidence type="ECO:0000259" key="2">
    <source>
        <dbReference type="SMART" id="SM00829"/>
    </source>
</evidence>
<dbReference type="Proteomes" id="UP000061489">
    <property type="component" value="Chromosome"/>
</dbReference>
<dbReference type="GO" id="GO:0016491">
    <property type="term" value="F:oxidoreductase activity"/>
    <property type="evidence" value="ECO:0007669"/>
    <property type="project" value="InterPro"/>
</dbReference>
<proteinExistence type="predicted"/>
<gene>
    <name evidence="3" type="ORF">AU14_05750</name>
</gene>
<accession>W5YGZ4</accession>
<dbReference type="EMBL" id="CP007151">
    <property type="protein sequence ID" value="AHI28300.1"/>
    <property type="molecule type" value="Genomic_DNA"/>
</dbReference>
<reference evidence="3 4" key="1">
    <citation type="journal article" date="2014" name="Genome Announc.">
        <title>Draft Genome Sequences of Marinobacter similis A3d10T and Marinobacter salarius R9SW1T.</title>
        <authorList>
            <person name="Ivanova E.P."/>
            <person name="Ng H.J."/>
            <person name="Webb H.K."/>
            <person name="Feng G."/>
            <person name="Oshima K."/>
            <person name="Hattori M."/>
            <person name="Ohkuma M."/>
            <person name="Sergeev A.F."/>
            <person name="Mikhailov V.V."/>
            <person name="Crawford R.J."/>
            <person name="Sawabe T."/>
        </authorList>
    </citation>
    <scope>NUCLEOTIDE SEQUENCE [LARGE SCALE GENOMIC DNA]</scope>
    <source>
        <strain evidence="3 4">A3d10</strain>
    </source>
</reference>
<evidence type="ECO:0000313" key="3">
    <source>
        <dbReference type="EMBL" id="AHI28300.1"/>
    </source>
</evidence>
<evidence type="ECO:0000313" key="4">
    <source>
        <dbReference type="Proteomes" id="UP000061489"/>
    </source>
</evidence>
<name>W5YGZ4_9GAMM</name>
<feature type="region of interest" description="Disordered" evidence="1">
    <location>
        <begin position="1"/>
        <end position="29"/>
    </location>
</feature>
<sequence length="340" mass="36152">MKRITLSKPGGLDQLQLSETPEPGQPGPGEIRVRVRASSLNFHDYAVVVGAIPTEDNRIPMADGAGTVEAVGEGVTEFKSGDNVVSTFFPQWLNGPAPIDNFSTTPGDGEDGYARELVVRAANWFTHAPKGYSHAEAATLTTAGLTAWRALVVNGGLKAGDTVLTLGTGGVSIFALQFAKMMGATVISTSSSDDKLARLRELGADRTINYKTTSAWGAKVQELTNGEGVDHVIEVGGPGTLPESIDAVRIGGHISLIGVLTGREGEVPTAKLMAKQARLQGLIVGSRAHQQEMIRAIEANDMHPILDRSFGLEDIADAFRHEESGRHFGKICLESDEKQE</sequence>
<dbReference type="InterPro" id="IPR036291">
    <property type="entry name" value="NAD(P)-bd_dom_sf"/>
</dbReference>
<protein>
    <submittedName>
        <fullName evidence="3">NADPH:quinone oxidoreductase</fullName>
    </submittedName>
</protein>
<keyword evidence="4" id="KW-1185">Reference proteome</keyword>
<dbReference type="Gene3D" id="3.40.50.720">
    <property type="entry name" value="NAD(P)-binding Rossmann-like Domain"/>
    <property type="match status" value="1"/>
</dbReference>
<dbReference type="PANTHER" id="PTHR45033">
    <property type="match status" value="1"/>
</dbReference>
<dbReference type="SUPFAM" id="SSF51735">
    <property type="entry name" value="NAD(P)-binding Rossmann-fold domains"/>
    <property type="match status" value="1"/>
</dbReference>
<dbReference type="RefSeq" id="WP_041339564.1">
    <property type="nucleotide sequence ID" value="NZ_CP007151.1"/>
</dbReference>
<dbReference type="InterPro" id="IPR052711">
    <property type="entry name" value="Zinc_ADH-like"/>
</dbReference>
<evidence type="ECO:0000256" key="1">
    <source>
        <dbReference type="SAM" id="MobiDB-lite"/>
    </source>
</evidence>
<dbReference type="InterPro" id="IPR013149">
    <property type="entry name" value="ADH-like_C"/>
</dbReference>
<dbReference type="CDD" id="cd08276">
    <property type="entry name" value="MDR7"/>
    <property type="match status" value="1"/>
</dbReference>
<dbReference type="OrthoDB" id="9787435at2"/>
<organism evidence="3 4">
    <name type="scientific">Marinobacter similis</name>
    <dbReference type="NCBI Taxonomy" id="1420916"/>
    <lineage>
        <taxon>Bacteria</taxon>
        <taxon>Pseudomonadati</taxon>
        <taxon>Pseudomonadota</taxon>
        <taxon>Gammaproteobacteria</taxon>
        <taxon>Pseudomonadales</taxon>
        <taxon>Marinobacteraceae</taxon>
        <taxon>Marinobacter</taxon>
    </lineage>
</organism>